<comment type="similarity">
    <text evidence="2 8 9">Belongs to the ATPase epsilon chain family.</text>
</comment>
<evidence type="ECO:0000256" key="1">
    <source>
        <dbReference type="ARBA" id="ARBA00004184"/>
    </source>
</evidence>
<evidence type="ECO:0000256" key="2">
    <source>
        <dbReference type="ARBA" id="ARBA00005712"/>
    </source>
</evidence>
<keyword evidence="6 8" id="KW-0139">CF(1)</keyword>
<evidence type="ECO:0000256" key="5">
    <source>
        <dbReference type="ARBA" id="ARBA00023136"/>
    </source>
</evidence>
<keyword evidence="3 8" id="KW-0813">Transport</keyword>
<keyword evidence="8" id="KW-0375">Hydrogen ion transport</keyword>
<accession>A0A0G0AWI9</accession>
<dbReference type="NCBIfam" id="TIGR01216">
    <property type="entry name" value="ATP_synt_epsi"/>
    <property type="match status" value="1"/>
</dbReference>
<protein>
    <recommendedName>
        <fullName evidence="8">ATP synthase epsilon chain</fullName>
    </recommendedName>
    <alternativeName>
        <fullName evidence="8">ATP synthase F1 sector epsilon subunit</fullName>
    </alternativeName>
    <alternativeName>
        <fullName evidence="8">F-ATPase epsilon subunit</fullName>
    </alternativeName>
</protein>
<reference evidence="11 12" key="1">
    <citation type="journal article" date="2015" name="Nature">
        <title>rRNA introns, odd ribosomes, and small enigmatic genomes across a large radiation of phyla.</title>
        <authorList>
            <person name="Brown C.T."/>
            <person name="Hug L.A."/>
            <person name="Thomas B.C."/>
            <person name="Sharon I."/>
            <person name="Castelle C.J."/>
            <person name="Singh A."/>
            <person name="Wilkins M.J."/>
            <person name="Williams K.H."/>
            <person name="Banfield J.F."/>
        </authorList>
    </citation>
    <scope>NUCLEOTIDE SEQUENCE [LARGE SCALE GENOMIC DNA]</scope>
</reference>
<dbReference type="AlphaFoldDB" id="A0A0G0AWI9"/>
<dbReference type="SUPFAM" id="SSF51344">
    <property type="entry name" value="Epsilon subunit of F1F0-ATP synthase N-terminal domain"/>
    <property type="match status" value="1"/>
</dbReference>
<gene>
    <name evidence="8" type="primary">atpC</name>
    <name evidence="11" type="ORF">UR54_C0002G0008</name>
</gene>
<evidence type="ECO:0000256" key="3">
    <source>
        <dbReference type="ARBA" id="ARBA00022448"/>
    </source>
</evidence>
<evidence type="ECO:0000259" key="10">
    <source>
        <dbReference type="Pfam" id="PF02823"/>
    </source>
</evidence>
<evidence type="ECO:0000256" key="4">
    <source>
        <dbReference type="ARBA" id="ARBA00023065"/>
    </source>
</evidence>
<dbReference type="PANTHER" id="PTHR13822:SF10">
    <property type="entry name" value="ATP SYNTHASE EPSILON CHAIN, CHLOROPLASTIC"/>
    <property type="match status" value="1"/>
</dbReference>
<dbReference type="InterPro" id="IPR036771">
    <property type="entry name" value="ATPsynth_dsu/esu_N"/>
</dbReference>
<dbReference type="GO" id="GO:0012505">
    <property type="term" value="C:endomembrane system"/>
    <property type="evidence" value="ECO:0007669"/>
    <property type="project" value="UniProtKB-SubCell"/>
</dbReference>
<comment type="function">
    <text evidence="8">Produces ATP from ADP in the presence of a proton gradient across the membrane.</text>
</comment>
<dbReference type="GO" id="GO:0005886">
    <property type="term" value="C:plasma membrane"/>
    <property type="evidence" value="ECO:0007669"/>
    <property type="project" value="UniProtKB-SubCell"/>
</dbReference>
<dbReference type="CDD" id="cd12152">
    <property type="entry name" value="F1-ATPase_delta"/>
    <property type="match status" value="1"/>
</dbReference>
<evidence type="ECO:0000313" key="11">
    <source>
        <dbReference type="EMBL" id="KKP61409.1"/>
    </source>
</evidence>
<name>A0A0G0AWI9_9BACT</name>
<keyword evidence="7 8" id="KW-0066">ATP synthesis</keyword>
<dbReference type="PANTHER" id="PTHR13822">
    <property type="entry name" value="ATP SYNTHASE DELTA/EPSILON CHAIN"/>
    <property type="match status" value="1"/>
</dbReference>
<dbReference type="EMBL" id="LBPP01000002">
    <property type="protein sequence ID" value="KKP61409.1"/>
    <property type="molecule type" value="Genomic_DNA"/>
</dbReference>
<evidence type="ECO:0000256" key="6">
    <source>
        <dbReference type="ARBA" id="ARBA00023196"/>
    </source>
</evidence>
<dbReference type="GO" id="GO:0005524">
    <property type="term" value="F:ATP binding"/>
    <property type="evidence" value="ECO:0007669"/>
    <property type="project" value="UniProtKB-UniRule"/>
</dbReference>
<keyword evidence="4 8" id="KW-0406">Ion transport</keyword>
<comment type="caution">
    <text evidence="11">The sequence shown here is derived from an EMBL/GenBank/DDBJ whole genome shotgun (WGS) entry which is preliminary data.</text>
</comment>
<dbReference type="GO" id="GO:0046933">
    <property type="term" value="F:proton-transporting ATP synthase activity, rotational mechanism"/>
    <property type="evidence" value="ECO:0007669"/>
    <property type="project" value="UniProtKB-UniRule"/>
</dbReference>
<evidence type="ECO:0000256" key="8">
    <source>
        <dbReference type="HAMAP-Rule" id="MF_00530"/>
    </source>
</evidence>
<dbReference type="HAMAP" id="MF_00530">
    <property type="entry name" value="ATP_synth_epsil_bac"/>
    <property type="match status" value="1"/>
</dbReference>
<comment type="subunit">
    <text evidence="8 9">F-type ATPases have 2 components, CF(1) - the catalytic core - and CF(0) - the membrane proton channel. CF(1) has five subunits: alpha(3), beta(3), gamma(1), delta(1), epsilon(1). CF(0) has three main subunits: a, b and c.</text>
</comment>
<comment type="subcellular location">
    <subcellularLocation>
        <location evidence="8">Cell membrane</location>
        <topology evidence="8">Peripheral membrane protein</topology>
    </subcellularLocation>
    <subcellularLocation>
        <location evidence="1">Endomembrane system</location>
        <topology evidence="1">Peripheral membrane protein</topology>
    </subcellularLocation>
</comment>
<keyword evidence="5 8" id="KW-0472">Membrane</keyword>
<dbReference type="InterPro" id="IPR020546">
    <property type="entry name" value="ATP_synth_F1_dsu/esu_N"/>
</dbReference>
<evidence type="ECO:0000256" key="7">
    <source>
        <dbReference type="ARBA" id="ARBA00023310"/>
    </source>
</evidence>
<dbReference type="Pfam" id="PF02823">
    <property type="entry name" value="ATP-synt_DE_N"/>
    <property type="match status" value="1"/>
</dbReference>
<proteinExistence type="inferred from homology"/>
<organism evidence="11 12">
    <name type="scientific">Candidatus Roizmanbacteria bacterium GW2011_GWA2_34_18</name>
    <dbReference type="NCBI Taxonomy" id="1618477"/>
    <lineage>
        <taxon>Bacteria</taxon>
        <taxon>Candidatus Roizmaniibacteriota</taxon>
    </lineage>
</organism>
<dbReference type="Gene3D" id="2.60.15.10">
    <property type="entry name" value="F0F1 ATP synthase delta/epsilon subunit, N-terminal"/>
    <property type="match status" value="1"/>
</dbReference>
<dbReference type="STRING" id="1618477.UR54_C0002G0008"/>
<feature type="domain" description="ATP synthase F1 complex delta/epsilon subunit N-terminal" evidence="10">
    <location>
        <begin position="4"/>
        <end position="82"/>
    </location>
</feature>
<sequence length="138" mass="15433">MNTIHLKVITPRKIVIDKQVNSVSVPTADGEITILPHHTHLFSLLIEGIVKIKKDDNEDALAIGGGYLETNGETVTVLVSRAYGQDEIDRDLTNKAVEQAKQILVHSSDEKERNEAMSILRRSVIDSKLLKRRKSRPV</sequence>
<dbReference type="InterPro" id="IPR001469">
    <property type="entry name" value="ATP_synth_F1_dsu/esu"/>
</dbReference>
<evidence type="ECO:0000256" key="9">
    <source>
        <dbReference type="RuleBase" id="RU003656"/>
    </source>
</evidence>
<dbReference type="Proteomes" id="UP000034688">
    <property type="component" value="Unassembled WGS sequence"/>
</dbReference>
<evidence type="ECO:0000313" key="12">
    <source>
        <dbReference type="Proteomes" id="UP000034688"/>
    </source>
</evidence>
<keyword evidence="8" id="KW-1003">Cell membrane</keyword>
<dbReference type="GO" id="GO:0045259">
    <property type="term" value="C:proton-transporting ATP synthase complex"/>
    <property type="evidence" value="ECO:0007669"/>
    <property type="project" value="UniProtKB-KW"/>
</dbReference>